<comment type="similarity">
    <text evidence="1">Belongs to the NAD(P)-dependent epimerase/dehydratase family. SDR39U1 subfamily.</text>
</comment>
<dbReference type="InterPro" id="IPR001509">
    <property type="entry name" value="Epimerase_deHydtase"/>
</dbReference>
<gene>
    <name evidence="4" type="ORF">HUW48_06095</name>
</gene>
<sequence>MAGKILITGGTGLIGTRLSEMLIDLGYEVAHLSRSSAKKSKYKTFRWDIEKDYIEEAALTYTDYIINLAGASVADGKWTDKRKQEIRDSRIKGTNLLINQLQKVPHHVKGFISSSAVGIYGNSGERLVAEESSYAENDFLAEVCRDWEKSAQQATNLSIRTVIYRIGIVLSKEGGALPQLAKPIKYLVGAPLGSGQQYISWIHLDDLCRLFIAAIEDHQFHGVYNAVAPHPVTNEEFTHNLAEILHKPLTGLKVPAFGLKLVLGEMSIAVLGGSRVSANKVLQTGFTFEYNYLNEALEAFYVNEV</sequence>
<dbReference type="Proteomes" id="UP000514509">
    <property type="component" value="Chromosome"/>
</dbReference>
<evidence type="ECO:0000259" key="2">
    <source>
        <dbReference type="Pfam" id="PF01370"/>
    </source>
</evidence>
<dbReference type="Pfam" id="PF08338">
    <property type="entry name" value="DUF1731"/>
    <property type="match status" value="1"/>
</dbReference>
<dbReference type="AlphaFoldDB" id="A0A7L7L4A3"/>
<dbReference type="CDD" id="cd05242">
    <property type="entry name" value="SDR_a8"/>
    <property type="match status" value="1"/>
</dbReference>
<reference evidence="4 5" key="2">
    <citation type="submission" date="2020-08" db="EMBL/GenBank/DDBJ databases">
        <title>Adhaeribacter dokdonensis sp. nov., isolated from the rhizosphere of Elymus tsukushiensis, a plant native to the Dokdo Islands, Republic of Korea.</title>
        <authorList>
            <person name="Ghim S.Y."/>
        </authorList>
    </citation>
    <scope>NUCLEOTIDE SEQUENCE [LARGE SCALE GENOMIC DNA]</scope>
    <source>
        <strain evidence="4 5">KUDC8001</strain>
    </source>
</reference>
<dbReference type="EMBL" id="CP055153">
    <property type="protein sequence ID" value="QMU27642.1"/>
    <property type="molecule type" value="Genomic_DNA"/>
</dbReference>
<dbReference type="NCBIfam" id="TIGR01777">
    <property type="entry name" value="yfcH"/>
    <property type="match status" value="1"/>
</dbReference>
<dbReference type="InterPro" id="IPR010099">
    <property type="entry name" value="SDR39U1"/>
</dbReference>
<evidence type="ECO:0000313" key="4">
    <source>
        <dbReference type="EMBL" id="QMU27642.1"/>
    </source>
</evidence>
<dbReference type="RefSeq" id="WP_182414837.1">
    <property type="nucleotide sequence ID" value="NZ_CP055153.1"/>
</dbReference>
<dbReference type="InterPro" id="IPR036291">
    <property type="entry name" value="NAD(P)-bd_dom_sf"/>
</dbReference>
<organism evidence="4 5">
    <name type="scientific">Adhaeribacter radiodurans</name>
    <dbReference type="NCBI Taxonomy" id="2745197"/>
    <lineage>
        <taxon>Bacteria</taxon>
        <taxon>Pseudomonadati</taxon>
        <taxon>Bacteroidota</taxon>
        <taxon>Cytophagia</taxon>
        <taxon>Cytophagales</taxon>
        <taxon>Hymenobacteraceae</taxon>
        <taxon>Adhaeribacter</taxon>
    </lineage>
</organism>
<proteinExistence type="inferred from homology"/>
<evidence type="ECO:0000259" key="3">
    <source>
        <dbReference type="Pfam" id="PF08338"/>
    </source>
</evidence>
<name>A0A7L7L4A3_9BACT</name>
<reference evidence="4 5" key="1">
    <citation type="submission" date="2020-06" db="EMBL/GenBank/DDBJ databases">
        <authorList>
            <person name="Hwang Y.J."/>
        </authorList>
    </citation>
    <scope>NUCLEOTIDE SEQUENCE [LARGE SCALE GENOMIC DNA]</scope>
    <source>
        <strain evidence="4 5">KUDC8001</strain>
    </source>
</reference>
<feature type="domain" description="DUF1731" evidence="3">
    <location>
        <begin position="254"/>
        <end position="299"/>
    </location>
</feature>
<accession>A0A7L7L4A3</accession>
<dbReference type="PANTHER" id="PTHR11092">
    <property type="entry name" value="SUGAR NUCLEOTIDE EPIMERASE RELATED"/>
    <property type="match status" value="1"/>
</dbReference>
<dbReference type="PANTHER" id="PTHR11092:SF0">
    <property type="entry name" value="EPIMERASE FAMILY PROTEIN SDR39U1"/>
    <property type="match status" value="1"/>
</dbReference>
<dbReference type="SUPFAM" id="SSF51735">
    <property type="entry name" value="NAD(P)-binding Rossmann-fold domains"/>
    <property type="match status" value="1"/>
</dbReference>
<evidence type="ECO:0000313" key="5">
    <source>
        <dbReference type="Proteomes" id="UP000514509"/>
    </source>
</evidence>
<dbReference type="InterPro" id="IPR013549">
    <property type="entry name" value="DUF1731"/>
</dbReference>
<dbReference type="Gene3D" id="3.40.50.720">
    <property type="entry name" value="NAD(P)-binding Rossmann-like Domain"/>
    <property type="match status" value="1"/>
</dbReference>
<dbReference type="KEGG" id="add:HUW48_06095"/>
<protein>
    <submittedName>
        <fullName evidence="4">TIGR01777 family protein</fullName>
    </submittedName>
</protein>
<keyword evidence="5" id="KW-1185">Reference proteome</keyword>
<evidence type="ECO:0000256" key="1">
    <source>
        <dbReference type="ARBA" id="ARBA00009353"/>
    </source>
</evidence>
<dbReference type="Pfam" id="PF01370">
    <property type="entry name" value="Epimerase"/>
    <property type="match status" value="1"/>
</dbReference>
<feature type="domain" description="NAD-dependent epimerase/dehydratase" evidence="2">
    <location>
        <begin position="5"/>
        <end position="225"/>
    </location>
</feature>